<reference evidence="8" key="1">
    <citation type="journal article" date="2014" name="Int. J. Syst. Evol. Microbiol.">
        <title>Complete genome sequence of Corynebacterium casei LMG S-19264T (=DSM 44701T), isolated from a smear-ripened cheese.</title>
        <authorList>
            <consortium name="US DOE Joint Genome Institute (JGI-PGF)"/>
            <person name="Walter F."/>
            <person name="Albersmeier A."/>
            <person name="Kalinowski J."/>
            <person name="Ruckert C."/>
        </authorList>
    </citation>
    <scope>NUCLEOTIDE SEQUENCE</scope>
    <source>
        <strain evidence="8">NBRC 112290</strain>
    </source>
</reference>
<gene>
    <name evidence="8" type="ORF">GCM10025875_31280</name>
</gene>
<dbReference type="Proteomes" id="UP001157161">
    <property type="component" value="Unassembled WGS sequence"/>
</dbReference>
<dbReference type="InterPro" id="IPR032550">
    <property type="entry name" value="TM_PBP2_N"/>
</dbReference>
<proteinExistence type="inferred from homology"/>
<comment type="subcellular location">
    <subcellularLocation>
        <location evidence="1 5">Cell membrane</location>
        <topology evidence="1 5">Multi-pass membrane protein</topology>
    </subcellularLocation>
</comment>
<evidence type="ECO:0000256" key="6">
    <source>
        <dbReference type="SAM" id="MobiDB-lite"/>
    </source>
</evidence>
<feature type="transmembrane region" description="Helical" evidence="5">
    <location>
        <begin position="67"/>
        <end position="85"/>
    </location>
</feature>
<dbReference type="EMBL" id="BSUM01000001">
    <property type="protein sequence ID" value="GMA33136.1"/>
    <property type="molecule type" value="Genomic_DNA"/>
</dbReference>
<sequence length="276" mass="29474">MSIDTDREVSASPEPGAPASRGGAPRESHARAWKGPGWGFLVKLLLMMVVNALGVAAILTAYRAESWVILGVMVVGLLIADWIYFSRRTVPLKYLYPGLTFLAVFQIFTLFYTGYVAFTNYGTGHLGSQQQAVDAAMIQNEQRVEDSPSYPLAVVRDGDVLGFAITDEDGFVSVGTPEEPFEVVDGAVVAENGAAVEVPGWEVVPRADLFSDADLQAQVTSLRVPVSDDADDGSIRTREGSTGTIYISTLEWDPAAQTLTDTATGVVYSPTTAAAS</sequence>
<dbReference type="InterPro" id="IPR035277">
    <property type="entry name" value="MalF_N"/>
</dbReference>
<evidence type="ECO:0000313" key="8">
    <source>
        <dbReference type="EMBL" id="GMA33136.1"/>
    </source>
</evidence>
<evidence type="ECO:0000259" key="7">
    <source>
        <dbReference type="Pfam" id="PF16296"/>
    </source>
</evidence>
<dbReference type="Gene3D" id="1.20.58.370">
    <property type="entry name" value="MalF N-terminal region-like"/>
    <property type="match status" value="1"/>
</dbReference>
<feature type="transmembrane region" description="Helical" evidence="5">
    <location>
        <begin position="40"/>
        <end position="61"/>
    </location>
</feature>
<dbReference type="PANTHER" id="PTHR47314:SF1">
    <property type="entry name" value="MALTOSE_MALTODEXTRIN TRANSPORT SYSTEM PERMEASE PROTEIN MALF"/>
    <property type="match status" value="1"/>
</dbReference>
<dbReference type="GO" id="GO:1990060">
    <property type="term" value="C:maltose transport complex"/>
    <property type="evidence" value="ECO:0007669"/>
    <property type="project" value="TreeGrafter"/>
</dbReference>
<comment type="similarity">
    <text evidence="2 5">Belongs to the binding-protein-dependent transport system permease family. MalFG subfamily.</text>
</comment>
<protein>
    <recommendedName>
        <fullName evidence="5">Maltose/maltodextrin transport system permease protein</fullName>
    </recommendedName>
</protein>
<feature type="domain" description="PBP-dependent ABC transporters TM subunit N-terminal" evidence="7">
    <location>
        <begin position="101"/>
        <end position="177"/>
    </location>
</feature>
<keyword evidence="5" id="KW-0472">Membrane</keyword>
<feature type="region of interest" description="Disordered" evidence="6">
    <location>
        <begin position="1"/>
        <end position="30"/>
    </location>
</feature>
<evidence type="ECO:0000313" key="9">
    <source>
        <dbReference type="Proteomes" id="UP001157161"/>
    </source>
</evidence>
<feature type="transmembrane region" description="Helical" evidence="5">
    <location>
        <begin position="94"/>
        <end position="118"/>
    </location>
</feature>
<evidence type="ECO:0000256" key="2">
    <source>
        <dbReference type="ARBA" id="ARBA00009047"/>
    </source>
</evidence>
<keyword evidence="4 5" id="KW-1003">Cell membrane</keyword>
<keyword evidence="5" id="KW-1133">Transmembrane helix</keyword>
<accession>A0AA37XGU0</accession>
<comment type="function">
    <text evidence="5">Part of the ABC transporter complex MalEFGK involved in maltose/maltodextrin import. Probably responsible for the translocation of the substrate across the membrane.</text>
</comment>
<dbReference type="AlphaFoldDB" id="A0AA37XGU0"/>
<keyword evidence="9" id="KW-1185">Reference proteome</keyword>
<comment type="caution">
    <text evidence="5">Lacks conserved residue(s) required for the propagation of feature annotation.</text>
</comment>
<dbReference type="SUPFAM" id="SSF160964">
    <property type="entry name" value="MalF N-terminal region-like"/>
    <property type="match status" value="1"/>
</dbReference>
<dbReference type="GO" id="GO:0015423">
    <property type="term" value="F:ABC-type maltose transporter activity"/>
    <property type="evidence" value="ECO:0007669"/>
    <property type="project" value="TreeGrafter"/>
</dbReference>
<keyword evidence="3" id="KW-0813">Transport</keyword>
<dbReference type="RefSeq" id="WP_348525605.1">
    <property type="nucleotide sequence ID" value="NZ_BSUM01000001.1"/>
</dbReference>
<evidence type="ECO:0000256" key="3">
    <source>
        <dbReference type="ARBA" id="ARBA00022448"/>
    </source>
</evidence>
<evidence type="ECO:0000256" key="5">
    <source>
        <dbReference type="RuleBase" id="RU367050"/>
    </source>
</evidence>
<reference evidence="8" key="2">
    <citation type="submission" date="2023-02" db="EMBL/GenBank/DDBJ databases">
        <authorList>
            <person name="Sun Q."/>
            <person name="Mori K."/>
        </authorList>
    </citation>
    <scope>NUCLEOTIDE SEQUENCE</scope>
    <source>
        <strain evidence="8">NBRC 112290</strain>
    </source>
</reference>
<comment type="caution">
    <text evidence="8">The sequence shown here is derived from an EMBL/GenBank/DDBJ whole genome shotgun (WGS) entry which is preliminary data.</text>
</comment>
<keyword evidence="5" id="KW-0812">Transmembrane</keyword>
<organism evidence="8 9">
    <name type="scientific">Litorihabitans aurantiacus</name>
    <dbReference type="NCBI Taxonomy" id="1930061"/>
    <lineage>
        <taxon>Bacteria</taxon>
        <taxon>Bacillati</taxon>
        <taxon>Actinomycetota</taxon>
        <taxon>Actinomycetes</taxon>
        <taxon>Micrococcales</taxon>
        <taxon>Beutenbergiaceae</taxon>
        <taxon>Litorihabitans</taxon>
    </lineage>
</organism>
<evidence type="ECO:0000256" key="1">
    <source>
        <dbReference type="ARBA" id="ARBA00004651"/>
    </source>
</evidence>
<dbReference type="PANTHER" id="PTHR47314">
    <property type="entry name" value="MALTOSE/MALTODEXTRIN TRANSPORT SYSTEM PERMEASE PROTEIN MALF"/>
    <property type="match status" value="1"/>
</dbReference>
<evidence type="ECO:0000256" key="4">
    <source>
        <dbReference type="ARBA" id="ARBA00022475"/>
    </source>
</evidence>
<keyword evidence="5" id="KW-0762">Sugar transport</keyword>
<name>A0AA37XGU0_9MICO</name>
<dbReference type="GO" id="GO:0042956">
    <property type="term" value="P:maltodextrin transmembrane transport"/>
    <property type="evidence" value="ECO:0007669"/>
    <property type="project" value="TreeGrafter"/>
</dbReference>
<dbReference type="Pfam" id="PF16296">
    <property type="entry name" value="TM_PBP2_N"/>
    <property type="match status" value="1"/>
</dbReference>